<keyword evidence="3" id="KW-1185">Reference proteome</keyword>
<organism evidence="2 3">
    <name type="scientific">Pseudocohnilembus persalinus</name>
    <name type="common">Ciliate</name>
    <dbReference type="NCBI Taxonomy" id="266149"/>
    <lineage>
        <taxon>Eukaryota</taxon>
        <taxon>Sar</taxon>
        <taxon>Alveolata</taxon>
        <taxon>Ciliophora</taxon>
        <taxon>Intramacronucleata</taxon>
        <taxon>Oligohymenophorea</taxon>
        <taxon>Scuticociliatia</taxon>
        <taxon>Philasterida</taxon>
        <taxon>Pseudocohnilembidae</taxon>
        <taxon>Pseudocohnilembus</taxon>
    </lineage>
</organism>
<evidence type="ECO:0000256" key="1">
    <source>
        <dbReference type="SAM" id="Coils"/>
    </source>
</evidence>
<feature type="coiled-coil region" evidence="1">
    <location>
        <begin position="2"/>
        <end position="61"/>
    </location>
</feature>
<keyword evidence="1" id="KW-0175">Coiled coil</keyword>
<evidence type="ECO:0000313" key="2">
    <source>
        <dbReference type="EMBL" id="KRX02738.1"/>
    </source>
</evidence>
<dbReference type="Proteomes" id="UP000054937">
    <property type="component" value="Unassembled WGS sequence"/>
</dbReference>
<proteinExistence type="predicted"/>
<comment type="caution">
    <text evidence="2">The sequence shown here is derived from an EMBL/GenBank/DDBJ whole genome shotgun (WGS) entry which is preliminary data.</text>
</comment>
<accession>A0A0V0QKM7</accession>
<dbReference type="AlphaFoldDB" id="A0A0V0QKM7"/>
<dbReference type="EMBL" id="LDAU01000152">
    <property type="protein sequence ID" value="KRX02738.1"/>
    <property type="molecule type" value="Genomic_DNA"/>
</dbReference>
<name>A0A0V0QKM7_PSEPJ</name>
<reference evidence="2 3" key="1">
    <citation type="journal article" date="2015" name="Sci. Rep.">
        <title>Genome of the facultative scuticociliatosis pathogen Pseudocohnilembus persalinus provides insight into its virulence through horizontal gene transfer.</title>
        <authorList>
            <person name="Xiong J."/>
            <person name="Wang G."/>
            <person name="Cheng J."/>
            <person name="Tian M."/>
            <person name="Pan X."/>
            <person name="Warren A."/>
            <person name="Jiang C."/>
            <person name="Yuan D."/>
            <person name="Miao W."/>
        </authorList>
    </citation>
    <scope>NUCLEOTIDE SEQUENCE [LARGE SCALE GENOMIC DNA]</scope>
    <source>
        <strain evidence="2">36N120E</strain>
    </source>
</reference>
<gene>
    <name evidence="2" type="ORF">PPERSA_02228</name>
</gene>
<dbReference type="InParanoid" id="A0A0V0QKM7"/>
<sequence length="499" mass="59002">MNEELLDKYQVIEGRLQNELNEKEILIQEQKDLMKEYEEKIEKLEYKLQKLIENKDFKGKQSKSVQTLLFNEMVFQDEQRFQLHYQQSQKSQVNTQTPKIYVNNSESQETQITNNKNNLYQQQQMNVMEDRKIDPFFSIRKNSSISQNSMAYSQSSFFNQQMNNTNNYNNNIKKQYSTSLEKKNKVQVSNFNPLSQQNSQQQYQQIQNQNQNQINGYQQNSQQNIQQNSNFCKGKNFNRNHSNLQQDFQEIKESYQKSQNFLSIKDELAQLQNDYLNNISNFNSKAQSEVNCQDLKSELNNYNNQNLAISPRNSKSASLDVESFQNLYGFQNQKQNQEFKSVQKNQNYGRIQVQKKVYNQNNQEAQSEIQSINRYGKNQDKKLENLDFNQQNNVFQDLPDFYEDLDSQNSVKNQISLQNQKKGKKNIIQRQLSFGSDGGLVSSNSRDYEDEILENSNKNKKEVIQELQEQVEFIFSGKKEGKLRDLLEQVEKIKGRSRK</sequence>
<protein>
    <submittedName>
        <fullName evidence="2">Uncharacterized protein</fullName>
    </submittedName>
</protein>
<evidence type="ECO:0000313" key="3">
    <source>
        <dbReference type="Proteomes" id="UP000054937"/>
    </source>
</evidence>